<dbReference type="PANTHER" id="PTHR34512">
    <property type="entry name" value="CELL SURFACE PROTEIN"/>
    <property type="match status" value="1"/>
</dbReference>
<evidence type="ECO:0000256" key="2">
    <source>
        <dbReference type="SAM" id="SignalP"/>
    </source>
</evidence>
<accession>A0A1I1SND5</accession>
<dbReference type="InterPro" id="IPR015943">
    <property type="entry name" value="WD40/YVTN_repeat-like_dom_sf"/>
</dbReference>
<dbReference type="InterPro" id="IPR011047">
    <property type="entry name" value="Quinoprotein_ADH-like_sf"/>
</dbReference>
<evidence type="ECO:0000313" key="5">
    <source>
        <dbReference type="Proteomes" id="UP000199400"/>
    </source>
</evidence>
<dbReference type="Proteomes" id="UP000199400">
    <property type="component" value="Unassembled WGS sequence"/>
</dbReference>
<dbReference type="AlphaFoldDB" id="A0A1I1SND5"/>
<keyword evidence="2" id="KW-0732">Signal</keyword>
<dbReference type="InterPro" id="IPR002372">
    <property type="entry name" value="PQQ_rpt_dom"/>
</dbReference>
<evidence type="ECO:0000259" key="3">
    <source>
        <dbReference type="Pfam" id="PF13360"/>
    </source>
</evidence>
<reference evidence="5" key="1">
    <citation type="submission" date="2016-10" db="EMBL/GenBank/DDBJ databases">
        <authorList>
            <person name="Varghese N."/>
            <person name="Submissions S."/>
        </authorList>
    </citation>
    <scope>NUCLEOTIDE SEQUENCE [LARGE SCALE GENOMIC DNA]</scope>
    <source>
        <strain evidence="5">ATCC 25963</strain>
    </source>
</reference>
<evidence type="ECO:0000313" key="4">
    <source>
        <dbReference type="EMBL" id="SFD47974.1"/>
    </source>
</evidence>
<feature type="region of interest" description="Disordered" evidence="1">
    <location>
        <begin position="227"/>
        <end position="327"/>
    </location>
</feature>
<dbReference type="PROSITE" id="PS51257">
    <property type="entry name" value="PROKAR_LIPOPROTEIN"/>
    <property type="match status" value="1"/>
</dbReference>
<dbReference type="Gene3D" id="2.140.10.10">
    <property type="entry name" value="Quinoprotein alcohol dehydrogenase-like superfamily"/>
    <property type="match status" value="1"/>
</dbReference>
<keyword evidence="5" id="KW-1185">Reference proteome</keyword>
<protein>
    <submittedName>
        <fullName evidence="4">PQQ-like domain-containing protein</fullName>
    </submittedName>
</protein>
<evidence type="ECO:0000256" key="1">
    <source>
        <dbReference type="SAM" id="MobiDB-lite"/>
    </source>
</evidence>
<dbReference type="SMART" id="SM00564">
    <property type="entry name" value="PQQ"/>
    <property type="match status" value="6"/>
</dbReference>
<name>A0A1I1SND5_9BACT</name>
<dbReference type="Gene3D" id="2.130.10.10">
    <property type="entry name" value="YVTN repeat-like/Quinoprotein amine dehydrogenase"/>
    <property type="match status" value="2"/>
</dbReference>
<feature type="domain" description="Pyrrolo-quinoline quinone repeat" evidence="3">
    <location>
        <begin position="383"/>
        <end position="470"/>
    </location>
</feature>
<dbReference type="Pfam" id="PF13360">
    <property type="entry name" value="PQQ_2"/>
    <property type="match status" value="2"/>
</dbReference>
<feature type="signal peptide" evidence="2">
    <location>
        <begin position="1"/>
        <end position="24"/>
    </location>
</feature>
<dbReference type="Gene3D" id="2.40.10.480">
    <property type="match status" value="1"/>
</dbReference>
<dbReference type="PANTHER" id="PTHR34512:SF30">
    <property type="entry name" value="OUTER MEMBRANE PROTEIN ASSEMBLY FACTOR BAMB"/>
    <property type="match status" value="1"/>
</dbReference>
<proteinExistence type="predicted"/>
<feature type="domain" description="Pyrrolo-quinoline quinone repeat" evidence="3">
    <location>
        <begin position="113"/>
        <end position="187"/>
    </location>
</feature>
<dbReference type="EMBL" id="FOMX01000002">
    <property type="protein sequence ID" value="SFD47974.1"/>
    <property type="molecule type" value="Genomic_DNA"/>
</dbReference>
<organism evidence="4 5">
    <name type="scientific">Nannocystis exedens</name>
    <dbReference type="NCBI Taxonomy" id="54"/>
    <lineage>
        <taxon>Bacteria</taxon>
        <taxon>Pseudomonadati</taxon>
        <taxon>Myxococcota</taxon>
        <taxon>Polyangia</taxon>
        <taxon>Nannocystales</taxon>
        <taxon>Nannocystaceae</taxon>
        <taxon>Nannocystis</taxon>
    </lineage>
</organism>
<feature type="chain" id="PRO_5011515114" evidence="2">
    <location>
        <begin position="25"/>
        <end position="528"/>
    </location>
</feature>
<dbReference type="STRING" id="54.SAMN02745121_00160"/>
<sequence length="528" mass="53682">MTRAVRAHCLWGHVALAMSLGACAGETRTVLPHPELTPGARANLELARVQQIALPDYGVLNPDEFAGVAPDPGRRLIYVGTRAGSLLALSMETGEVVWEQQFPGAISSVPKLAADGELMLLGTDNGDLMAIELDTRKTRWSYSTLGTIRNEPLVRGGTVFVVNSRDQVFALELTTGAWRWQYEQPYPTEFTVHGHAGLSYLEAEVTQAPDQAASASAISAEAVLGEGGANEEEAAETSGDAPAEGDDAAAAGNAAPASGAAAPATGALAGGAAAPGTGSTPAGSGEAAGGAGHGSAGGKAGATTGGAGSGQAGGKGPPGPPTGTIFTGFSNGKVAAIGAQSGEPMWLANVAPPAGGDFVDADGTPLILGDRGELVVTGQSTGVYGLALADGLQRWYRPLRGAGSVAAGPRGLMIVASALEGVFALEHDGRVRWRQQLNPGFVQTPLIVGDIAFIAHSDDGLLAYDVETGEFLANLNTGSGISGPPVYDGELGRFYTMSNRGMLVVFRTVEDDARGFVRGAVESVPSVR</sequence>
<feature type="compositionally biased region" description="Gly residues" evidence="1">
    <location>
        <begin position="286"/>
        <end position="316"/>
    </location>
</feature>
<dbReference type="InterPro" id="IPR018391">
    <property type="entry name" value="PQQ_b-propeller_rpt"/>
</dbReference>
<dbReference type="SUPFAM" id="SSF50998">
    <property type="entry name" value="Quinoprotein alcohol dehydrogenase-like"/>
    <property type="match status" value="2"/>
</dbReference>
<gene>
    <name evidence="4" type="ORF">SAMN02745121_00160</name>
</gene>
<feature type="compositionally biased region" description="Low complexity" evidence="1">
    <location>
        <begin position="236"/>
        <end position="285"/>
    </location>
</feature>